<dbReference type="EMBL" id="JANAVB010044214">
    <property type="protein sequence ID" value="KAJ6792113.1"/>
    <property type="molecule type" value="Genomic_DNA"/>
</dbReference>
<dbReference type="Proteomes" id="UP001140949">
    <property type="component" value="Unassembled WGS sequence"/>
</dbReference>
<dbReference type="SUPFAM" id="SSF49764">
    <property type="entry name" value="HSP20-like chaperones"/>
    <property type="match status" value="1"/>
</dbReference>
<dbReference type="Gene3D" id="2.60.40.790">
    <property type="match status" value="1"/>
</dbReference>
<dbReference type="InterPro" id="IPR031107">
    <property type="entry name" value="Small_HSP"/>
</dbReference>
<accession>A0AAX6DJY7</accession>
<dbReference type="InterPro" id="IPR008978">
    <property type="entry name" value="HSP20-like_chaperone"/>
</dbReference>
<name>A0AAX6DJY7_IRIPA</name>
<proteinExistence type="inferred from homology"/>
<keyword evidence="6" id="KW-1185">Reference proteome</keyword>
<evidence type="ECO:0000256" key="3">
    <source>
        <dbReference type="RuleBase" id="RU003616"/>
    </source>
</evidence>
<feature type="domain" description="SHSP" evidence="4">
    <location>
        <begin position="16"/>
        <end position="130"/>
    </location>
</feature>
<dbReference type="Pfam" id="PF00011">
    <property type="entry name" value="HSP20"/>
    <property type="match status" value="1"/>
</dbReference>
<comment type="caution">
    <text evidence="5">The sequence shown here is derived from an EMBL/GenBank/DDBJ whole genome shotgun (WGS) entry which is preliminary data.</text>
</comment>
<gene>
    <name evidence="5" type="ORF">M6B38_242160</name>
</gene>
<dbReference type="CDD" id="cd06472">
    <property type="entry name" value="ACD_ScHsp26_like"/>
    <property type="match status" value="1"/>
</dbReference>
<reference evidence="5" key="1">
    <citation type="journal article" date="2023" name="GigaByte">
        <title>Genome assembly of the bearded iris, Iris pallida Lam.</title>
        <authorList>
            <person name="Bruccoleri R.E."/>
            <person name="Oakeley E.J."/>
            <person name="Faust A.M.E."/>
            <person name="Altorfer M."/>
            <person name="Dessus-Babus S."/>
            <person name="Burckhardt D."/>
            <person name="Oertli M."/>
            <person name="Naumann U."/>
            <person name="Petersen F."/>
            <person name="Wong J."/>
        </authorList>
    </citation>
    <scope>NUCLEOTIDE SEQUENCE</scope>
    <source>
        <strain evidence="5">GSM-AAB239-AS_SAM_17_03QT</strain>
    </source>
</reference>
<organism evidence="5 6">
    <name type="scientific">Iris pallida</name>
    <name type="common">Sweet iris</name>
    <dbReference type="NCBI Taxonomy" id="29817"/>
    <lineage>
        <taxon>Eukaryota</taxon>
        <taxon>Viridiplantae</taxon>
        <taxon>Streptophyta</taxon>
        <taxon>Embryophyta</taxon>
        <taxon>Tracheophyta</taxon>
        <taxon>Spermatophyta</taxon>
        <taxon>Magnoliopsida</taxon>
        <taxon>Liliopsida</taxon>
        <taxon>Asparagales</taxon>
        <taxon>Iridaceae</taxon>
        <taxon>Iridoideae</taxon>
        <taxon>Irideae</taxon>
        <taxon>Iris</taxon>
    </lineage>
</organism>
<evidence type="ECO:0000313" key="5">
    <source>
        <dbReference type="EMBL" id="KAJ6792113.1"/>
    </source>
</evidence>
<dbReference type="PROSITE" id="PS01031">
    <property type="entry name" value="SHSP"/>
    <property type="match status" value="1"/>
</dbReference>
<evidence type="ECO:0000259" key="4">
    <source>
        <dbReference type="PROSITE" id="PS01031"/>
    </source>
</evidence>
<evidence type="ECO:0000313" key="6">
    <source>
        <dbReference type="Proteomes" id="UP001140949"/>
    </source>
</evidence>
<protein>
    <submittedName>
        <fullName evidence="5">18.0 kDa class I heat shock protein-like</fullName>
    </submittedName>
</protein>
<evidence type="ECO:0000256" key="1">
    <source>
        <dbReference type="ARBA" id="ARBA00023016"/>
    </source>
</evidence>
<reference evidence="5" key="2">
    <citation type="submission" date="2023-04" db="EMBL/GenBank/DDBJ databases">
        <authorList>
            <person name="Bruccoleri R.E."/>
            <person name="Oakeley E.J."/>
            <person name="Faust A.-M."/>
            <person name="Dessus-Babus S."/>
            <person name="Altorfer M."/>
            <person name="Burckhardt D."/>
            <person name="Oertli M."/>
            <person name="Naumann U."/>
            <person name="Petersen F."/>
            <person name="Wong J."/>
        </authorList>
    </citation>
    <scope>NUCLEOTIDE SEQUENCE</scope>
    <source>
        <strain evidence="5">GSM-AAB239-AS_SAM_17_03QT</strain>
        <tissue evidence="5">Leaf</tissue>
    </source>
</reference>
<comment type="similarity">
    <text evidence="2 3">Belongs to the small heat shock protein (HSP20) family.</text>
</comment>
<dbReference type="PANTHER" id="PTHR11527">
    <property type="entry name" value="HEAT-SHOCK PROTEIN 20 FAMILY MEMBER"/>
    <property type="match status" value="1"/>
</dbReference>
<evidence type="ECO:0000256" key="2">
    <source>
        <dbReference type="PROSITE-ProRule" id="PRU00285"/>
    </source>
</evidence>
<keyword evidence="1 5" id="KW-0346">Stress response</keyword>
<sequence>MSIIPSFFGHIAASLPTSGLATTRMDWKETPDAHVFIAEVPGMKKADLKIEVEVDKILKISGQRAKEGENKDEKWHWIERSYDKFQRSVKLPPNARVGEMKAAIESGVLTVTVPKGQEDVQGERLIQIAG</sequence>
<dbReference type="AlphaFoldDB" id="A0AAX6DJY7"/>
<dbReference type="InterPro" id="IPR002068">
    <property type="entry name" value="A-crystallin/Hsp20_dom"/>
</dbReference>